<feature type="region of interest" description="Disordered" evidence="1">
    <location>
        <begin position="13"/>
        <end position="45"/>
    </location>
</feature>
<dbReference type="InterPro" id="IPR015354">
    <property type="entry name" value="DNA_partition_ParG"/>
</dbReference>
<gene>
    <name evidence="2" type="ORF">KI810_12515</name>
</gene>
<dbReference type="Proteomes" id="UP000756860">
    <property type="component" value="Unassembled WGS sequence"/>
</dbReference>
<sequence length="152" mass="16163">MLNDEMNDQLGLFGMVTVKKDPPPEAVKRKKGDGDVPAKDGTDVQTGAEQIAAEPVEPVNPSGQDSTVAAVQPTVAKAAALPKRTTGTRGRGKVSDVKLPVKVKPVSGLVPAGDVRLTANIREDLHLKLKIAAAHRRTTIGELIEELVDRYL</sequence>
<dbReference type="Gene3D" id="1.10.1220.10">
    <property type="entry name" value="Met repressor-like"/>
    <property type="match status" value="1"/>
</dbReference>
<evidence type="ECO:0000313" key="2">
    <source>
        <dbReference type="EMBL" id="MBT0653884.1"/>
    </source>
</evidence>
<dbReference type="EMBL" id="JAHCVK010000006">
    <property type="protein sequence ID" value="MBT0653884.1"/>
    <property type="molecule type" value="Genomic_DNA"/>
</dbReference>
<feature type="compositionally biased region" description="Basic and acidic residues" evidence="1">
    <location>
        <begin position="18"/>
        <end position="42"/>
    </location>
</feature>
<dbReference type="RefSeq" id="WP_214176038.1">
    <property type="nucleotide sequence ID" value="NZ_JAHCVK010000006.1"/>
</dbReference>
<organism evidence="2 3">
    <name type="scientific">Geomobilimonas luticola</name>
    <dbReference type="NCBI Taxonomy" id="1114878"/>
    <lineage>
        <taxon>Bacteria</taxon>
        <taxon>Pseudomonadati</taxon>
        <taxon>Thermodesulfobacteriota</taxon>
        <taxon>Desulfuromonadia</taxon>
        <taxon>Geobacterales</taxon>
        <taxon>Geobacteraceae</taxon>
        <taxon>Geomobilimonas</taxon>
    </lineage>
</organism>
<keyword evidence="3" id="KW-1185">Reference proteome</keyword>
<reference evidence="2 3" key="1">
    <citation type="submission" date="2021-05" db="EMBL/GenBank/DDBJ databases">
        <title>The draft genome of Geobacter luticola JCM 17780.</title>
        <authorList>
            <person name="Xu Z."/>
            <person name="Masuda Y."/>
            <person name="Itoh H."/>
            <person name="Senoo K."/>
        </authorList>
    </citation>
    <scope>NUCLEOTIDE SEQUENCE [LARGE SCALE GENOMIC DNA]</scope>
    <source>
        <strain evidence="2 3">JCM 17780</strain>
    </source>
</reference>
<dbReference type="Pfam" id="PF09274">
    <property type="entry name" value="ParG"/>
    <property type="match status" value="1"/>
</dbReference>
<evidence type="ECO:0000313" key="3">
    <source>
        <dbReference type="Proteomes" id="UP000756860"/>
    </source>
</evidence>
<comment type="caution">
    <text evidence="2">The sequence shown here is derived from an EMBL/GenBank/DDBJ whole genome shotgun (WGS) entry which is preliminary data.</text>
</comment>
<name>A0ABS5SEU6_9BACT</name>
<dbReference type="InterPro" id="IPR010985">
    <property type="entry name" value="Ribbon_hlx_hlx"/>
</dbReference>
<dbReference type="SUPFAM" id="SSF47598">
    <property type="entry name" value="Ribbon-helix-helix"/>
    <property type="match status" value="1"/>
</dbReference>
<accession>A0ABS5SEU6</accession>
<proteinExistence type="predicted"/>
<evidence type="ECO:0000256" key="1">
    <source>
        <dbReference type="SAM" id="MobiDB-lite"/>
    </source>
</evidence>
<protein>
    <submittedName>
        <fullName evidence="2">Uncharacterized protein</fullName>
    </submittedName>
</protein>
<dbReference type="InterPro" id="IPR013321">
    <property type="entry name" value="Arc_rbn_hlx_hlx"/>
</dbReference>